<dbReference type="EMBL" id="JAKUCV010005884">
    <property type="protein sequence ID" value="KAJ4829519.1"/>
    <property type="molecule type" value="Genomic_DNA"/>
</dbReference>
<accession>A0A9Q0FDI2</accession>
<evidence type="ECO:0000313" key="1">
    <source>
        <dbReference type="EMBL" id="KAJ4829519.1"/>
    </source>
</evidence>
<organism evidence="1 2">
    <name type="scientific">Turnera subulata</name>
    <dbReference type="NCBI Taxonomy" id="218843"/>
    <lineage>
        <taxon>Eukaryota</taxon>
        <taxon>Viridiplantae</taxon>
        <taxon>Streptophyta</taxon>
        <taxon>Embryophyta</taxon>
        <taxon>Tracheophyta</taxon>
        <taxon>Spermatophyta</taxon>
        <taxon>Magnoliopsida</taxon>
        <taxon>eudicotyledons</taxon>
        <taxon>Gunneridae</taxon>
        <taxon>Pentapetalae</taxon>
        <taxon>rosids</taxon>
        <taxon>fabids</taxon>
        <taxon>Malpighiales</taxon>
        <taxon>Passifloraceae</taxon>
        <taxon>Turnera</taxon>
    </lineage>
</organism>
<dbReference type="Proteomes" id="UP001141552">
    <property type="component" value="Unassembled WGS sequence"/>
</dbReference>
<evidence type="ECO:0000313" key="2">
    <source>
        <dbReference type="Proteomes" id="UP001141552"/>
    </source>
</evidence>
<name>A0A9Q0FDI2_9ROSI</name>
<dbReference type="OrthoDB" id="73371at2759"/>
<gene>
    <name evidence="1" type="ORF">Tsubulata_011999</name>
</gene>
<dbReference type="PANTHER" id="PTHR35106">
    <property type="entry name" value="BNAA07G25190D PROTEIN"/>
    <property type="match status" value="1"/>
</dbReference>
<reference evidence="1" key="2">
    <citation type="journal article" date="2023" name="Plants (Basel)">
        <title>Annotation of the Turnera subulata (Passifloraceae) Draft Genome Reveals the S-Locus Evolved after the Divergence of Turneroideae from Passifloroideae in a Stepwise Manner.</title>
        <authorList>
            <person name="Henning P.M."/>
            <person name="Roalson E.H."/>
            <person name="Mir W."/>
            <person name="McCubbin A.G."/>
            <person name="Shore J.S."/>
        </authorList>
    </citation>
    <scope>NUCLEOTIDE SEQUENCE</scope>
    <source>
        <strain evidence="1">F60SS</strain>
    </source>
</reference>
<reference evidence="1" key="1">
    <citation type="submission" date="2022-02" db="EMBL/GenBank/DDBJ databases">
        <authorList>
            <person name="Henning P.M."/>
            <person name="McCubbin A.G."/>
            <person name="Shore J.S."/>
        </authorList>
    </citation>
    <scope>NUCLEOTIDE SEQUENCE</scope>
    <source>
        <strain evidence="1">F60SS</strain>
        <tissue evidence="1">Leaves</tissue>
    </source>
</reference>
<proteinExistence type="predicted"/>
<dbReference type="AlphaFoldDB" id="A0A9Q0FDI2"/>
<protein>
    <submittedName>
        <fullName evidence="1">Uncharacterized protein</fullName>
    </submittedName>
</protein>
<keyword evidence="2" id="KW-1185">Reference proteome</keyword>
<comment type="caution">
    <text evidence="1">The sequence shown here is derived from an EMBL/GenBank/DDBJ whole genome shotgun (WGS) entry which is preliminary data.</text>
</comment>
<dbReference type="PROSITE" id="PS51257">
    <property type="entry name" value="PROKAR_LIPOPROTEIN"/>
    <property type="match status" value="1"/>
</dbReference>
<sequence length="99" mass="11452">MEEKQRQEEEKTCKRCKQTFTQASNTSTSCRFHPSFFVCRRHDDQKRLCNLDIEKQQSDCQSPYCVIFAVGFEPLSATVIGLPGAVNSSESVFRDRHSW</sequence>
<dbReference type="PANTHER" id="PTHR35106:SF1">
    <property type="entry name" value="CHORD DOMAIN-CONTAINING PROTEIN"/>
    <property type="match status" value="1"/>
</dbReference>